<dbReference type="RefSeq" id="XP_062686797.1">
    <property type="nucleotide sequence ID" value="XM_062827127.1"/>
</dbReference>
<feature type="domain" description="Threonine/serine exporter-like N-terminal" evidence="4">
    <location>
        <begin position="459"/>
        <end position="702"/>
    </location>
</feature>
<feature type="transmembrane region" description="Helical" evidence="3">
    <location>
        <begin position="590"/>
        <end position="608"/>
    </location>
</feature>
<reference evidence="5" key="2">
    <citation type="submission" date="2023-06" db="EMBL/GenBank/DDBJ databases">
        <authorList>
            <consortium name="Lawrence Berkeley National Laboratory"/>
            <person name="Haridas S."/>
            <person name="Hensen N."/>
            <person name="Bonometti L."/>
            <person name="Westerberg I."/>
            <person name="Brannstrom I.O."/>
            <person name="Guillou S."/>
            <person name="Cros-Aarteil S."/>
            <person name="Calhoun S."/>
            <person name="Kuo A."/>
            <person name="Mondo S."/>
            <person name="Pangilinan J."/>
            <person name="Riley R."/>
            <person name="Labutti K."/>
            <person name="Andreopoulos B."/>
            <person name="Lipzen A."/>
            <person name="Chen C."/>
            <person name="Yanf M."/>
            <person name="Daum C."/>
            <person name="Ng V."/>
            <person name="Clum A."/>
            <person name="Steindorff A."/>
            <person name="Ohm R."/>
            <person name="Martin F."/>
            <person name="Silar P."/>
            <person name="Natvig D."/>
            <person name="Lalanne C."/>
            <person name="Gautier V."/>
            <person name="Ament-Velasquez S.L."/>
            <person name="Kruys A."/>
            <person name="Hutchinson M.I."/>
            <person name="Powell A.J."/>
            <person name="Barry K."/>
            <person name="Miller A.N."/>
            <person name="Grigoriev I.V."/>
            <person name="Debuchy R."/>
            <person name="Gladieux P."/>
            <person name="Thoren M.H."/>
            <person name="Johannesson H."/>
        </authorList>
    </citation>
    <scope>NUCLEOTIDE SEQUENCE</scope>
    <source>
        <strain evidence="5">CBS 560.94</strain>
    </source>
</reference>
<feature type="region of interest" description="Disordered" evidence="2">
    <location>
        <begin position="411"/>
        <end position="436"/>
    </location>
</feature>
<feature type="transmembrane region" description="Helical" evidence="3">
    <location>
        <begin position="682"/>
        <end position="705"/>
    </location>
</feature>
<feature type="compositionally biased region" description="Polar residues" evidence="2">
    <location>
        <begin position="13"/>
        <end position="27"/>
    </location>
</feature>
<dbReference type="Pfam" id="PF06738">
    <property type="entry name" value="ThrE"/>
    <property type="match status" value="1"/>
</dbReference>
<dbReference type="InterPro" id="IPR010619">
    <property type="entry name" value="ThrE-like_N"/>
</dbReference>
<keyword evidence="3" id="KW-0472">Membrane</keyword>
<dbReference type="PANTHER" id="PTHR31082:SF4">
    <property type="entry name" value="PHEROMONE-REGULATED MEMBRANE PROTEIN 10"/>
    <property type="match status" value="1"/>
</dbReference>
<organism evidence="5 6">
    <name type="scientific">Neurospora tetraspora</name>
    <dbReference type="NCBI Taxonomy" id="94610"/>
    <lineage>
        <taxon>Eukaryota</taxon>
        <taxon>Fungi</taxon>
        <taxon>Dikarya</taxon>
        <taxon>Ascomycota</taxon>
        <taxon>Pezizomycotina</taxon>
        <taxon>Sordariomycetes</taxon>
        <taxon>Sordariomycetidae</taxon>
        <taxon>Sordariales</taxon>
        <taxon>Sordariaceae</taxon>
        <taxon>Neurospora</taxon>
    </lineage>
</organism>
<protein>
    <recommendedName>
        <fullName evidence="4">Threonine/serine exporter-like N-terminal domain-containing protein</fullName>
    </recommendedName>
</protein>
<feature type="region of interest" description="Disordered" evidence="2">
    <location>
        <begin position="255"/>
        <end position="274"/>
    </location>
</feature>
<dbReference type="GO" id="GO:0022857">
    <property type="term" value="F:transmembrane transporter activity"/>
    <property type="evidence" value="ECO:0007669"/>
    <property type="project" value="InterPro"/>
</dbReference>
<feature type="compositionally biased region" description="Basic and acidic residues" evidence="2">
    <location>
        <begin position="411"/>
        <end position="424"/>
    </location>
</feature>
<feature type="transmembrane region" description="Helical" evidence="3">
    <location>
        <begin position="781"/>
        <end position="798"/>
    </location>
</feature>
<feature type="compositionally biased region" description="Low complexity" evidence="2">
    <location>
        <begin position="91"/>
        <end position="105"/>
    </location>
</feature>
<dbReference type="PANTHER" id="PTHR31082">
    <property type="entry name" value="PHEROMONE-REGULATED MEMBRANE PROTEIN 10"/>
    <property type="match status" value="1"/>
</dbReference>
<comment type="similarity">
    <text evidence="1">Belongs to the ThrE exporter (TC 2.A.79) family.</text>
</comment>
<name>A0AAE0JR06_9PEZI</name>
<gene>
    <name evidence="5" type="ORF">B0H65DRAFT_47202</name>
</gene>
<feature type="compositionally biased region" description="Low complexity" evidence="2">
    <location>
        <begin position="214"/>
        <end position="227"/>
    </location>
</feature>
<evidence type="ECO:0000313" key="6">
    <source>
        <dbReference type="Proteomes" id="UP001278500"/>
    </source>
</evidence>
<evidence type="ECO:0000256" key="1">
    <source>
        <dbReference type="ARBA" id="ARBA00034125"/>
    </source>
</evidence>
<feature type="transmembrane region" description="Helical" evidence="3">
    <location>
        <begin position="933"/>
        <end position="958"/>
    </location>
</feature>
<feature type="compositionally biased region" description="Basic and acidic residues" evidence="2">
    <location>
        <begin position="196"/>
        <end position="210"/>
    </location>
</feature>
<proteinExistence type="inferred from homology"/>
<feature type="compositionally biased region" description="Low complexity" evidence="2">
    <location>
        <begin position="341"/>
        <end position="364"/>
    </location>
</feature>
<dbReference type="AlphaFoldDB" id="A0AAE0JR06"/>
<dbReference type="GeneID" id="87864281"/>
<feature type="compositionally biased region" description="Polar residues" evidence="2">
    <location>
        <begin position="45"/>
        <end position="55"/>
    </location>
</feature>
<dbReference type="InterPro" id="IPR051361">
    <property type="entry name" value="ThrE/Ser_Exporter"/>
</dbReference>
<dbReference type="EMBL" id="JAUEPP010000001">
    <property type="protein sequence ID" value="KAK3355419.1"/>
    <property type="molecule type" value="Genomic_DNA"/>
</dbReference>
<feature type="compositionally biased region" description="Gly residues" evidence="2">
    <location>
        <begin position="28"/>
        <end position="40"/>
    </location>
</feature>
<reference evidence="5" key="1">
    <citation type="journal article" date="2023" name="Mol. Phylogenet. Evol.">
        <title>Genome-scale phylogeny and comparative genomics of the fungal order Sordariales.</title>
        <authorList>
            <person name="Hensen N."/>
            <person name="Bonometti L."/>
            <person name="Westerberg I."/>
            <person name="Brannstrom I.O."/>
            <person name="Guillou S."/>
            <person name="Cros-Aarteil S."/>
            <person name="Calhoun S."/>
            <person name="Haridas S."/>
            <person name="Kuo A."/>
            <person name="Mondo S."/>
            <person name="Pangilinan J."/>
            <person name="Riley R."/>
            <person name="LaButti K."/>
            <person name="Andreopoulos B."/>
            <person name="Lipzen A."/>
            <person name="Chen C."/>
            <person name="Yan M."/>
            <person name="Daum C."/>
            <person name="Ng V."/>
            <person name="Clum A."/>
            <person name="Steindorff A."/>
            <person name="Ohm R.A."/>
            <person name="Martin F."/>
            <person name="Silar P."/>
            <person name="Natvig D.O."/>
            <person name="Lalanne C."/>
            <person name="Gautier V."/>
            <person name="Ament-Velasquez S.L."/>
            <person name="Kruys A."/>
            <person name="Hutchinson M.I."/>
            <person name="Powell A.J."/>
            <person name="Barry K."/>
            <person name="Miller A.N."/>
            <person name="Grigoriev I.V."/>
            <person name="Debuchy R."/>
            <person name="Gladieux P."/>
            <person name="Hiltunen Thoren M."/>
            <person name="Johannesson H."/>
        </authorList>
    </citation>
    <scope>NUCLEOTIDE SEQUENCE</scope>
    <source>
        <strain evidence="5">CBS 560.94</strain>
    </source>
</reference>
<feature type="compositionally biased region" description="Basic and acidic residues" evidence="2">
    <location>
        <begin position="255"/>
        <end position="264"/>
    </location>
</feature>
<feature type="transmembrane region" description="Helical" evidence="3">
    <location>
        <begin position="731"/>
        <end position="749"/>
    </location>
</feature>
<accession>A0AAE0JR06</accession>
<evidence type="ECO:0000313" key="5">
    <source>
        <dbReference type="EMBL" id="KAK3355419.1"/>
    </source>
</evidence>
<dbReference type="Proteomes" id="UP001278500">
    <property type="component" value="Unassembled WGS sequence"/>
</dbReference>
<keyword evidence="3" id="KW-1133">Transmembrane helix</keyword>
<evidence type="ECO:0000256" key="2">
    <source>
        <dbReference type="SAM" id="MobiDB-lite"/>
    </source>
</evidence>
<evidence type="ECO:0000256" key="3">
    <source>
        <dbReference type="SAM" id="Phobius"/>
    </source>
</evidence>
<evidence type="ECO:0000259" key="4">
    <source>
        <dbReference type="Pfam" id="PF06738"/>
    </source>
</evidence>
<feature type="compositionally biased region" description="Basic residues" evidence="2">
    <location>
        <begin position="425"/>
        <end position="434"/>
    </location>
</feature>
<feature type="transmembrane region" description="Helical" evidence="3">
    <location>
        <begin position="615"/>
        <end position="636"/>
    </location>
</feature>
<feature type="region of interest" description="Disordered" evidence="2">
    <location>
        <begin position="123"/>
        <end position="144"/>
    </location>
</feature>
<feature type="transmembrane region" description="Helical" evidence="3">
    <location>
        <begin position="566"/>
        <end position="584"/>
    </location>
</feature>
<feature type="transmembrane region" description="Helical" evidence="3">
    <location>
        <begin position="867"/>
        <end position="886"/>
    </location>
</feature>
<feature type="transmembrane region" description="Helical" evidence="3">
    <location>
        <begin position="648"/>
        <end position="670"/>
    </location>
</feature>
<feature type="region of interest" description="Disordered" evidence="2">
    <location>
        <begin position="340"/>
        <end position="394"/>
    </location>
</feature>
<keyword evidence="6" id="KW-1185">Reference proteome</keyword>
<feature type="region of interest" description="Disordered" evidence="2">
    <location>
        <begin position="1"/>
        <end position="105"/>
    </location>
</feature>
<keyword evidence="3" id="KW-0812">Transmembrane</keyword>
<feature type="region of interest" description="Disordered" evidence="2">
    <location>
        <begin position="158"/>
        <end position="248"/>
    </location>
</feature>
<sequence>MVSPQDQDEIGGPSNTLSGRDSETTLQGGNGVESGNGNGEGSSSTSPNASANISVIPTPQPEQPLLTPQIPHLQLPKGKEKKRVGFLSDRPPAQAGGPPAPQVVVTPDGQEYAAHDYFSSPINDYDFATTPPHPFGPPAKRDSFNRDEVTAALAEILRPELHNQDSSAHPVRPRPVLRKNTTTVPDPQPDMLKPPHRSEVEARNRADKLAHAVGTSSAGASRRSSFTGNDTDSGDEATLNGNVPPIGISISRDFEAQEQDDSHSLRARRKSQQVANELVRNHTRRISAFNALNRPQTALSTTVSGATTPIPHDVDYVPRPDKYRGGILGNLLKLYNAEENTGATTPGGSSTMTTPSQTPNRTPTTTPPTSRPSTPKSEKDRGRPRGFRSTSTSRLMESSFMFAVPSAAREVTEAADKVKQEKDKTKRRSRSRSRLRADRQKLEEFRITKHIAEIISRHRYLLKLCNALMMYGAPTHRLEAYMRMSARVLGIEGQFMYLPGTMIISFDDSNTHTTEMKIVRSNAGVDLGKLRDVHEVYKEVVRDLISVDEATARLNDITNRKNKYPTWLRVLLFGVASASVAPFAFEGRYIDLPIAFILGCMVGILQLYIAPANELYANVFEITAALLTSFFARVFGSLHNGELFCFSSLAQSSIALILPGYMVLCASLELQSHSMISGSVRMVYALIYSLFLGYGITIGSVIYGYMDHNAVSAVHCRIGPEWYSKRPDQNYYILFVLPFTLCLCAINQAKFKQLPVMVVISLASYCVNSFSSRYFSGNTTLSNTLGALCIGVLANLYSRMGRVVQNKFLDIWEKIFEPRIARLKGNHRRLYSTEGGSNNSFRKDPDPEMGLPAEKPAAAPHKHARKIGYGLAAAAMLPAIFVQVPSGLAVSGSLLSGVASADQITRNETLSADGQTFTQGTQTADLNSTAFNVLFSVIQVAISISVGLSLSALIVYPFGKRRSGLFSF</sequence>
<feature type="region of interest" description="Disordered" evidence="2">
    <location>
        <begin position="831"/>
        <end position="851"/>
    </location>
</feature>
<comment type="caution">
    <text evidence="5">The sequence shown here is derived from an EMBL/GenBank/DDBJ whole genome shotgun (WGS) entry which is preliminary data.</text>
</comment>